<dbReference type="InterPro" id="IPR036638">
    <property type="entry name" value="HLH_DNA-bd_sf"/>
</dbReference>
<evidence type="ECO:0000256" key="5">
    <source>
        <dbReference type="SAM" id="MobiDB-lite"/>
    </source>
</evidence>
<dbReference type="EMBL" id="QPKB01000005">
    <property type="protein sequence ID" value="RWR84986.1"/>
    <property type="molecule type" value="Genomic_DNA"/>
</dbReference>
<dbReference type="CDD" id="cd18919">
    <property type="entry name" value="bHLH_AtBPE_like"/>
    <property type="match status" value="1"/>
</dbReference>
<feature type="compositionally biased region" description="Polar residues" evidence="5">
    <location>
        <begin position="326"/>
        <end position="335"/>
    </location>
</feature>
<evidence type="ECO:0000313" key="7">
    <source>
        <dbReference type="EMBL" id="RWR84986.1"/>
    </source>
</evidence>
<feature type="region of interest" description="Disordered" evidence="5">
    <location>
        <begin position="288"/>
        <end position="351"/>
    </location>
</feature>
<accession>A0A443P2Q7</accession>
<dbReference type="SMART" id="SM00353">
    <property type="entry name" value="HLH"/>
    <property type="match status" value="1"/>
</dbReference>
<protein>
    <submittedName>
        <fullName evidence="7">Transcription factor bHLH49</fullName>
    </submittedName>
</protein>
<keyword evidence="4" id="KW-0539">Nucleus</keyword>
<comment type="caution">
    <text evidence="7">The sequence shown here is derived from an EMBL/GenBank/DDBJ whole genome shotgun (WGS) entry which is preliminary data.</text>
</comment>
<gene>
    <name evidence="7" type="ORF">CKAN_01382600</name>
</gene>
<evidence type="ECO:0000256" key="2">
    <source>
        <dbReference type="ARBA" id="ARBA00023015"/>
    </source>
</evidence>
<keyword evidence="3" id="KW-0804">Transcription</keyword>
<reference evidence="7 8" key="1">
    <citation type="journal article" date="2019" name="Nat. Plants">
        <title>Stout camphor tree genome fills gaps in understanding of flowering plant genome evolution.</title>
        <authorList>
            <person name="Chaw S.M."/>
            <person name="Liu Y.C."/>
            <person name="Wu Y.W."/>
            <person name="Wang H.Y."/>
            <person name="Lin C.I."/>
            <person name="Wu C.S."/>
            <person name="Ke H.M."/>
            <person name="Chang L.Y."/>
            <person name="Hsu C.Y."/>
            <person name="Yang H.T."/>
            <person name="Sudianto E."/>
            <person name="Hsu M.H."/>
            <person name="Wu K.P."/>
            <person name="Wang L.N."/>
            <person name="Leebens-Mack J.H."/>
            <person name="Tsai I.J."/>
        </authorList>
    </citation>
    <scope>NUCLEOTIDE SEQUENCE [LARGE SCALE GENOMIC DNA]</scope>
    <source>
        <strain evidence="8">cv. Chaw 1501</strain>
        <tissue evidence="7">Young leaves</tissue>
    </source>
</reference>
<dbReference type="PROSITE" id="PS50888">
    <property type="entry name" value="BHLH"/>
    <property type="match status" value="1"/>
</dbReference>
<feature type="compositionally biased region" description="Basic and acidic residues" evidence="5">
    <location>
        <begin position="313"/>
        <end position="325"/>
    </location>
</feature>
<dbReference type="InterPro" id="IPR011598">
    <property type="entry name" value="bHLH_dom"/>
</dbReference>
<dbReference type="AlphaFoldDB" id="A0A443P2Q7"/>
<keyword evidence="2" id="KW-0805">Transcription regulation</keyword>
<name>A0A443P2Q7_9MAGN</name>
<dbReference type="GO" id="GO:0046983">
    <property type="term" value="F:protein dimerization activity"/>
    <property type="evidence" value="ECO:0007669"/>
    <property type="project" value="InterPro"/>
</dbReference>
<evidence type="ECO:0000313" key="8">
    <source>
        <dbReference type="Proteomes" id="UP000283530"/>
    </source>
</evidence>
<dbReference type="FunFam" id="4.10.280.10:FF:000002">
    <property type="entry name" value="Basic helix-loop-helix transcription factor"/>
    <property type="match status" value="1"/>
</dbReference>
<feature type="region of interest" description="Disordered" evidence="5">
    <location>
        <begin position="226"/>
        <end position="268"/>
    </location>
</feature>
<dbReference type="GO" id="GO:0003700">
    <property type="term" value="F:DNA-binding transcription factor activity"/>
    <property type="evidence" value="ECO:0007669"/>
    <property type="project" value="TreeGrafter"/>
</dbReference>
<dbReference type="PANTHER" id="PTHR12565">
    <property type="entry name" value="STEROL REGULATORY ELEMENT-BINDING PROTEIN"/>
    <property type="match status" value="1"/>
</dbReference>
<evidence type="ECO:0000256" key="3">
    <source>
        <dbReference type="ARBA" id="ARBA00023163"/>
    </source>
</evidence>
<comment type="subcellular location">
    <subcellularLocation>
        <location evidence="1">Nucleus</location>
    </subcellularLocation>
</comment>
<keyword evidence="8" id="KW-1185">Reference proteome</keyword>
<feature type="domain" description="BHLH" evidence="6">
    <location>
        <begin position="363"/>
        <end position="413"/>
    </location>
</feature>
<dbReference type="Gene3D" id="4.10.280.10">
    <property type="entry name" value="Helix-loop-helix DNA-binding domain"/>
    <property type="match status" value="1"/>
</dbReference>
<dbReference type="PANTHER" id="PTHR12565:SF184">
    <property type="entry name" value="BHLH TRANSCRIPTION FACTOR"/>
    <property type="match status" value="1"/>
</dbReference>
<organism evidence="7 8">
    <name type="scientific">Cinnamomum micranthum f. kanehirae</name>
    <dbReference type="NCBI Taxonomy" id="337451"/>
    <lineage>
        <taxon>Eukaryota</taxon>
        <taxon>Viridiplantae</taxon>
        <taxon>Streptophyta</taxon>
        <taxon>Embryophyta</taxon>
        <taxon>Tracheophyta</taxon>
        <taxon>Spermatophyta</taxon>
        <taxon>Magnoliopsida</taxon>
        <taxon>Magnoliidae</taxon>
        <taxon>Laurales</taxon>
        <taxon>Lauraceae</taxon>
        <taxon>Cinnamomum</taxon>
    </lineage>
</organism>
<dbReference type="SUPFAM" id="SSF47459">
    <property type="entry name" value="HLH, helix-loop-helix DNA-binding domain"/>
    <property type="match status" value="1"/>
</dbReference>
<dbReference type="OrthoDB" id="1609391at2759"/>
<evidence type="ECO:0000259" key="6">
    <source>
        <dbReference type="PROSITE" id="PS50888"/>
    </source>
</evidence>
<proteinExistence type="predicted"/>
<dbReference type="InterPro" id="IPR024097">
    <property type="entry name" value="bHLH_ZIP_TF"/>
</dbReference>
<dbReference type="Pfam" id="PF00010">
    <property type="entry name" value="HLH"/>
    <property type="match status" value="1"/>
</dbReference>
<evidence type="ECO:0000256" key="4">
    <source>
        <dbReference type="ARBA" id="ARBA00023242"/>
    </source>
</evidence>
<dbReference type="Proteomes" id="UP000283530">
    <property type="component" value="Unassembled WGS sequence"/>
</dbReference>
<evidence type="ECO:0000256" key="1">
    <source>
        <dbReference type="ARBA" id="ARBA00004123"/>
    </source>
</evidence>
<dbReference type="GO" id="GO:0005634">
    <property type="term" value="C:nucleus"/>
    <property type="evidence" value="ECO:0007669"/>
    <property type="project" value="UniProtKB-SubCell"/>
</dbReference>
<sequence length="534" mass="58601">MGSSEKEKFVIEKSGDALNYPSSSISLDWRFGGGNLTSPSHLVPPENYSASSSLSTAMVDSFSSTVWDHPSSQNLGFCSNNIQTSASTSKVIAPRNTSPDSLRSEDMEKLVSVGWNNPNLIPRCGGFLQSGAGLLPHSLSQVPMDSAFIERAARLSCFGDFSNMTNPFSISESFNHYTKNGVVQSLQTLHVQSSSGLNVSGEQFQKNDSRMAEVVKDGVPVNHDAMEDRLQKNGGETGGFYRPSDEGKHGIGDPCNGSEEAEFSGSAQEELSVMEKVVGEPLAQALSVKKRKRSNKDVELEQGKGSPQLSVETVKENDVTKEKGEQNVTSVMTTTSKKHSKDSYQNSDAPKQDYIHVRARRGQATNSHSLAERVRREKISERMKFLQDLVPGCNKVTGKAVMLDEIINYVQSLQRQVEFLSMKLATVNPQLDFNIEELLSKDIFQLHGRTPSTLGFLPNMGITHPQLHPFQQGLVQAGIPSIGNDSDMLRRTISSPLTTLNGYKEPPLHQRGPLFEVRFYSILVTSVLLSPSQQ</sequence>